<evidence type="ECO:0000256" key="9">
    <source>
        <dbReference type="ARBA" id="ARBA00022824"/>
    </source>
</evidence>
<keyword evidence="7" id="KW-0677">Repeat</keyword>
<reference evidence="17" key="3">
    <citation type="submission" date="2025-09" db="UniProtKB">
        <authorList>
            <consortium name="Ensembl"/>
        </authorList>
    </citation>
    <scope>IDENTIFICATION</scope>
</reference>
<dbReference type="GO" id="GO:0005794">
    <property type="term" value="C:Golgi apparatus"/>
    <property type="evidence" value="ECO:0007669"/>
    <property type="project" value="UniProtKB-SubCell"/>
</dbReference>
<proteinExistence type="inferred from homology"/>
<evidence type="ECO:0000256" key="12">
    <source>
        <dbReference type="ARBA" id="ARBA00023134"/>
    </source>
</evidence>
<evidence type="ECO:0000256" key="11">
    <source>
        <dbReference type="ARBA" id="ARBA00023128"/>
    </source>
</evidence>
<dbReference type="Pfam" id="PF04548">
    <property type="entry name" value="AIG1"/>
    <property type="match status" value="1"/>
</dbReference>
<keyword evidence="8" id="KW-0547">Nucleotide-binding</keyword>
<name>A0A672FI17_SALFA</name>
<dbReference type="Gene3D" id="3.40.50.300">
    <property type="entry name" value="P-loop containing nucleotide triphosphate hydrolases"/>
    <property type="match status" value="1"/>
</dbReference>
<evidence type="ECO:0000256" key="3">
    <source>
        <dbReference type="ARBA" id="ARBA00004514"/>
    </source>
</evidence>
<dbReference type="OrthoDB" id="8954335at2759"/>
<organism evidence="17 18">
    <name type="scientific">Salarias fasciatus</name>
    <name type="common">Jewelled blenny</name>
    <name type="synonym">Blennius fasciatus</name>
    <dbReference type="NCBI Taxonomy" id="181472"/>
    <lineage>
        <taxon>Eukaryota</taxon>
        <taxon>Metazoa</taxon>
        <taxon>Chordata</taxon>
        <taxon>Craniata</taxon>
        <taxon>Vertebrata</taxon>
        <taxon>Euteleostomi</taxon>
        <taxon>Actinopterygii</taxon>
        <taxon>Neopterygii</taxon>
        <taxon>Teleostei</taxon>
        <taxon>Neoteleostei</taxon>
        <taxon>Acanthomorphata</taxon>
        <taxon>Ovalentaria</taxon>
        <taxon>Blenniimorphae</taxon>
        <taxon>Blenniiformes</taxon>
        <taxon>Blennioidei</taxon>
        <taxon>Blenniidae</taxon>
        <taxon>Salariinae</taxon>
        <taxon>Salarias</taxon>
    </lineage>
</organism>
<dbReference type="PANTHER" id="PTHR10903:SF170">
    <property type="entry name" value="GTPASE IMAP FAMILY MEMBER 7"/>
    <property type="match status" value="1"/>
</dbReference>
<reference evidence="17" key="2">
    <citation type="submission" date="2025-08" db="UniProtKB">
        <authorList>
            <consortium name="Ensembl"/>
        </authorList>
    </citation>
    <scope>IDENTIFICATION</scope>
</reference>
<evidence type="ECO:0000256" key="6">
    <source>
        <dbReference type="ARBA" id="ARBA00022490"/>
    </source>
</evidence>
<evidence type="ECO:0000256" key="8">
    <source>
        <dbReference type="ARBA" id="ARBA00022741"/>
    </source>
</evidence>
<evidence type="ECO:0000256" key="13">
    <source>
        <dbReference type="ARBA" id="ARBA00056809"/>
    </source>
</evidence>
<protein>
    <recommendedName>
        <fullName evidence="14">GTPase IMAP family member 8</fullName>
    </recommendedName>
    <alternativeName>
        <fullName evidence="15">Immune-associated nucleotide-binding protein 9</fullName>
    </alternativeName>
</protein>
<dbReference type="FunFam" id="3.40.50.300:FF:000536">
    <property type="entry name" value="GTPase IMAP family member 8"/>
    <property type="match status" value="1"/>
</dbReference>
<evidence type="ECO:0000256" key="15">
    <source>
        <dbReference type="ARBA" id="ARBA00077278"/>
    </source>
</evidence>
<evidence type="ECO:0000256" key="14">
    <source>
        <dbReference type="ARBA" id="ARBA00073539"/>
    </source>
</evidence>
<dbReference type="GO" id="GO:0005829">
    <property type="term" value="C:cytosol"/>
    <property type="evidence" value="ECO:0007669"/>
    <property type="project" value="UniProtKB-SubCell"/>
</dbReference>
<dbReference type="RefSeq" id="XP_029956709.1">
    <property type="nucleotide sequence ID" value="XM_030100849.1"/>
</dbReference>
<dbReference type="PROSITE" id="PS51720">
    <property type="entry name" value="G_AIG1"/>
    <property type="match status" value="1"/>
</dbReference>
<comment type="similarity">
    <text evidence="5">Belongs to the TRAFAC class TrmE-Era-EngA-EngB-Septin-like GTPase superfamily. AIG1/Toc34/Toc159-like paraseptin GTPase family. IAN subfamily.</text>
</comment>
<dbReference type="InterPro" id="IPR027417">
    <property type="entry name" value="P-loop_NTPase"/>
</dbReference>
<dbReference type="InParanoid" id="A0A672FI17"/>
<keyword evidence="18" id="KW-1185">Reference proteome</keyword>
<keyword evidence="11" id="KW-0496">Mitochondrion</keyword>
<evidence type="ECO:0000256" key="10">
    <source>
        <dbReference type="ARBA" id="ARBA00023034"/>
    </source>
</evidence>
<evidence type="ECO:0000313" key="18">
    <source>
        <dbReference type="Proteomes" id="UP000472267"/>
    </source>
</evidence>
<comment type="subcellular location">
    <subcellularLocation>
        <location evidence="3">Cytoplasm</location>
        <location evidence="3">Cytosol</location>
    </subcellularLocation>
    <subcellularLocation>
        <location evidence="2">Endoplasmic reticulum</location>
    </subcellularLocation>
    <subcellularLocation>
        <location evidence="4">Golgi apparatus</location>
    </subcellularLocation>
    <subcellularLocation>
        <location evidence="1">Mitochondrion</location>
    </subcellularLocation>
</comment>
<dbReference type="GO" id="GO:0005739">
    <property type="term" value="C:mitochondrion"/>
    <property type="evidence" value="ECO:0007669"/>
    <property type="project" value="UniProtKB-SubCell"/>
</dbReference>
<dbReference type="GO" id="GO:0005525">
    <property type="term" value="F:GTP binding"/>
    <property type="evidence" value="ECO:0007669"/>
    <property type="project" value="UniProtKB-KW"/>
</dbReference>
<accession>A0A672FI17</accession>
<dbReference type="Ensembl" id="ENSSFAT00005005796.1">
    <property type="protein sequence ID" value="ENSSFAP00005005487.1"/>
    <property type="gene ID" value="ENSSFAG00005003438.1"/>
</dbReference>
<evidence type="ECO:0000256" key="1">
    <source>
        <dbReference type="ARBA" id="ARBA00004173"/>
    </source>
</evidence>
<evidence type="ECO:0000259" key="16">
    <source>
        <dbReference type="PROSITE" id="PS51720"/>
    </source>
</evidence>
<evidence type="ECO:0000313" key="17">
    <source>
        <dbReference type="Ensembl" id="ENSSFAP00005005487.1"/>
    </source>
</evidence>
<keyword evidence="10" id="KW-0333">Golgi apparatus</keyword>
<dbReference type="PANTHER" id="PTHR10903">
    <property type="entry name" value="GTPASE, IMAP FAMILY MEMBER-RELATED"/>
    <property type="match status" value="1"/>
</dbReference>
<dbReference type="GO" id="GO:0005783">
    <property type="term" value="C:endoplasmic reticulum"/>
    <property type="evidence" value="ECO:0007669"/>
    <property type="project" value="UniProtKB-SubCell"/>
</dbReference>
<evidence type="ECO:0000256" key="5">
    <source>
        <dbReference type="ARBA" id="ARBA00008535"/>
    </source>
</evidence>
<comment type="function">
    <text evidence="13">Exerts an anti-apoptotic effect in the immune system and is involved in responses to infections.</text>
</comment>
<keyword evidence="9" id="KW-0256">Endoplasmic reticulum</keyword>
<evidence type="ECO:0000256" key="7">
    <source>
        <dbReference type="ARBA" id="ARBA00022737"/>
    </source>
</evidence>
<reference evidence="17" key="1">
    <citation type="submission" date="2019-06" db="EMBL/GenBank/DDBJ databases">
        <authorList>
            <consortium name="Wellcome Sanger Institute Data Sharing"/>
        </authorList>
    </citation>
    <scope>NUCLEOTIDE SEQUENCE [LARGE SCALE GENOMIC DNA]</scope>
</reference>
<dbReference type="SUPFAM" id="SSF52540">
    <property type="entry name" value="P-loop containing nucleoside triphosphate hydrolases"/>
    <property type="match status" value="1"/>
</dbReference>
<dbReference type="InterPro" id="IPR045058">
    <property type="entry name" value="GIMA/IAN/Toc"/>
</dbReference>
<dbReference type="AlphaFoldDB" id="A0A672FI17"/>
<dbReference type="Proteomes" id="UP000472267">
    <property type="component" value="Chromosome 10"/>
</dbReference>
<keyword evidence="12" id="KW-0342">GTP-binding</keyword>
<gene>
    <name evidence="17" type="primary">LOC115395345</name>
</gene>
<keyword evidence="6" id="KW-0963">Cytoplasm</keyword>
<sequence length="306" mass="33588">MSDMPGIKWEDLLRLGGEEEEEEEEACPEIRIVLLGDLGTGKSASGNTILGRAAFHSASSPSAVTLTCQREAGHFLSQQLVVVDTPGALDPSSQEADRCVSLAGPGPHVFMLVLEPRRFTEEDKRKAESLLRAFGEEAFHYTMVLFTHGDQLRARGVSIQTFVSQSAVLRGFLRKCGGRFHVLNNMSFSRAQVRNLLRKIRWMIQSNGGAFSISSMPRGGRAVSTGDPEEDRRREIRVIRVRREAPVYNIHLTRNIHIHNPPPERRGRSAVPWAALGGVLGMQFGPAGVAAGSVIGNMIGLLDDRL</sequence>
<dbReference type="GeneID" id="115395345"/>
<feature type="domain" description="AIG1-type G" evidence="16">
    <location>
        <begin position="27"/>
        <end position="221"/>
    </location>
</feature>
<evidence type="ECO:0000256" key="4">
    <source>
        <dbReference type="ARBA" id="ARBA00004555"/>
    </source>
</evidence>
<dbReference type="InterPro" id="IPR006703">
    <property type="entry name" value="G_AIG1"/>
</dbReference>
<evidence type="ECO:0000256" key="2">
    <source>
        <dbReference type="ARBA" id="ARBA00004240"/>
    </source>
</evidence>